<dbReference type="Pfam" id="PF14059">
    <property type="entry name" value="DUF4251"/>
    <property type="match status" value="1"/>
</dbReference>
<evidence type="ECO:0000256" key="1">
    <source>
        <dbReference type="SAM" id="SignalP"/>
    </source>
</evidence>
<dbReference type="EMBL" id="JADFFM010000001">
    <property type="protein sequence ID" value="MBE9666992.1"/>
    <property type="molecule type" value="Genomic_DNA"/>
</dbReference>
<feature type="signal peptide" evidence="1">
    <location>
        <begin position="1"/>
        <end position="25"/>
    </location>
</feature>
<evidence type="ECO:0000313" key="2">
    <source>
        <dbReference type="EMBL" id="MBE9666992.1"/>
    </source>
</evidence>
<keyword evidence="3" id="KW-1185">Reference proteome</keyword>
<dbReference type="Gene3D" id="2.40.128.410">
    <property type="match status" value="1"/>
</dbReference>
<dbReference type="InterPro" id="IPR025347">
    <property type="entry name" value="DUF4251"/>
</dbReference>
<evidence type="ECO:0000313" key="3">
    <source>
        <dbReference type="Proteomes" id="UP000632774"/>
    </source>
</evidence>
<protein>
    <submittedName>
        <fullName evidence="2">DUF4251 domain-containing protein</fullName>
    </submittedName>
</protein>
<comment type="caution">
    <text evidence="2">The sequence shown here is derived from an EMBL/GenBank/DDBJ whole genome shotgun (WGS) entry which is preliminary data.</text>
</comment>
<organism evidence="2 3">
    <name type="scientific">Mucilaginibacter boryungensis</name>
    <dbReference type="NCBI Taxonomy" id="768480"/>
    <lineage>
        <taxon>Bacteria</taxon>
        <taxon>Pseudomonadati</taxon>
        <taxon>Bacteroidota</taxon>
        <taxon>Sphingobacteriia</taxon>
        <taxon>Sphingobacteriales</taxon>
        <taxon>Sphingobacteriaceae</taxon>
        <taxon>Mucilaginibacter</taxon>
    </lineage>
</organism>
<dbReference type="RefSeq" id="WP_194106350.1">
    <property type="nucleotide sequence ID" value="NZ_JADFFM010000001.1"/>
</dbReference>
<keyword evidence="1" id="KW-0732">Signal</keyword>
<proteinExistence type="predicted"/>
<gene>
    <name evidence="2" type="ORF">IRJ18_11525</name>
</gene>
<sequence>MKVLKTILIVLALFMVCAIDHQSVAQTTRQDKRAAKESEMKKVLESKNFTFTAQSVNPMRGATRTLTSEYDLRITPDTVIAYLPFFGRAYTAPIDPNEGGIKFTSTKFSYSAQLKKNGYQIIIKPADTKDVRQMVLDVSFSGYGTLSITNLNRDPISFYGTVDANKKPKK</sequence>
<name>A0ABR9XHY1_9SPHI</name>
<accession>A0ABR9XHY1</accession>
<feature type="chain" id="PRO_5046658270" evidence="1">
    <location>
        <begin position="26"/>
        <end position="170"/>
    </location>
</feature>
<dbReference type="Proteomes" id="UP000632774">
    <property type="component" value="Unassembled WGS sequence"/>
</dbReference>
<reference evidence="2 3" key="1">
    <citation type="submission" date="2020-10" db="EMBL/GenBank/DDBJ databases">
        <title>Mucilaginibacter mali sp. nov., isolated from rhizosphere soil of apple orchard.</title>
        <authorList>
            <person name="Lee J.-S."/>
            <person name="Kim H.S."/>
            <person name="Kim J.-S."/>
        </authorList>
    </citation>
    <scope>NUCLEOTIDE SEQUENCE [LARGE SCALE GENOMIC DNA]</scope>
    <source>
        <strain evidence="2 3">KCTC 23157</strain>
    </source>
</reference>